<organism evidence="1 2">
    <name type="scientific">Oesophagostomum dentatum</name>
    <name type="common">Nodular worm</name>
    <dbReference type="NCBI Taxonomy" id="61180"/>
    <lineage>
        <taxon>Eukaryota</taxon>
        <taxon>Metazoa</taxon>
        <taxon>Ecdysozoa</taxon>
        <taxon>Nematoda</taxon>
        <taxon>Chromadorea</taxon>
        <taxon>Rhabditida</taxon>
        <taxon>Rhabditina</taxon>
        <taxon>Rhabditomorpha</taxon>
        <taxon>Strongyloidea</taxon>
        <taxon>Strongylidae</taxon>
        <taxon>Oesophagostomum</taxon>
    </lineage>
</organism>
<dbReference type="EMBL" id="KN550381">
    <property type="protein sequence ID" value="KHJ94303.1"/>
    <property type="molecule type" value="Genomic_DNA"/>
</dbReference>
<accession>A0A0B1T9R9</accession>
<dbReference type="AlphaFoldDB" id="A0A0B1T9R9"/>
<keyword evidence="2" id="KW-1185">Reference proteome</keyword>
<dbReference type="Proteomes" id="UP000053660">
    <property type="component" value="Unassembled WGS sequence"/>
</dbReference>
<protein>
    <submittedName>
        <fullName evidence="1">Uncharacterized protein</fullName>
    </submittedName>
</protein>
<name>A0A0B1T9R9_OESDE</name>
<sequence>MHEKSTSNLYELESPGIKLKKDSAGFPFLDNVSQLKDSFNVEVKRLQAFHRTLQAEPKKCACTTKPC</sequence>
<proteinExistence type="predicted"/>
<gene>
    <name evidence="1" type="ORF">OESDEN_05767</name>
</gene>
<reference evidence="1 2" key="1">
    <citation type="submission" date="2014-03" db="EMBL/GenBank/DDBJ databases">
        <title>Draft genome of the hookworm Oesophagostomum dentatum.</title>
        <authorList>
            <person name="Mitreva M."/>
        </authorList>
    </citation>
    <scope>NUCLEOTIDE SEQUENCE [LARGE SCALE GENOMIC DNA]</scope>
    <source>
        <strain evidence="1 2">OD-Hann</strain>
    </source>
</reference>
<evidence type="ECO:0000313" key="1">
    <source>
        <dbReference type="EMBL" id="KHJ94303.1"/>
    </source>
</evidence>
<evidence type="ECO:0000313" key="2">
    <source>
        <dbReference type="Proteomes" id="UP000053660"/>
    </source>
</evidence>